<dbReference type="EMBL" id="JAFEKC020000009">
    <property type="protein sequence ID" value="KAK0512760.1"/>
    <property type="molecule type" value="Genomic_DNA"/>
</dbReference>
<comment type="caution">
    <text evidence="2">The sequence shown here is derived from an EMBL/GenBank/DDBJ whole genome shotgun (WGS) entry which is preliminary data.</text>
</comment>
<dbReference type="InterPro" id="IPR001810">
    <property type="entry name" value="F-box_dom"/>
</dbReference>
<evidence type="ECO:0000313" key="3">
    <source>
        <dbReference type="Proteomes" id="UP001166286"/>
    </source>
</evidence>
<keyword evidence="3" id="KW-1185">Reference proteome</keyword>
<dbReference type="InterPro" id="IPR036047">
    <property type="entry name" value="F-box-like_dom_sf"/>
</dbReference>
<dbReference type="Gene3D" id="3.80.10.10">
    <property type="entry name" value="Ribonuclease Inhibitor"/>
    <property type="match status" value="1"/>
</dbReference>
<organism evidence="2 3">
    <name type="scientific">Cladonia borealis</name>
    <dbReference type="NCBI Taxonomy" id="184061"/>
    <lineage>
        <taxon>Eukaryota</taxon>
        <taxon>Fungi</taxon>
        <taxon>Dikarya</taxon>
        <taxon>Ascomycota</taxon>
        <taxon>Pezizomycotina</taxon>
        <taxon>Lecanoromycetes</taxon>
        <taxon>OSLEUM clade</taxon>
        <taxon>Lecanoromycetidae</taxon>
        <taxon>Lecanorales</taxon>
        <taxon>Lecanorineae</taxon>
        <taxon>Cladoniaceae</taxon>
        <taxon>Cladonia</taxon>
    </lineage>
</organism>
<dbReference type="InterPro" id="IPR032675">
    <property type="entry name" value="LRR_dom_sf"/>
</dbReference>
<feature type="domain" description="F-box" evidence="1">
    <location>
        <begin position="36"/>
        <end position="90"/>
    </location>
</feature>
<proteinExistence type="predicted"/>
<reference evidence="2" key="1">
    <citation type="submission" date="2023-03" db="EMBL/GenBank/DDBJ databases">
        <title>Complete genome of Cladonia borealis.</title>
        <authorList>
            <person name="Park H."/>
        </authorList>
    </citation>
    <scope>NUCLEOTIDE SEQUENCE</scope>
    <source>
        <strain evidence="2">ANT050790</strain>
    </source>
</reference>
<name>A0AA39V8H8_9LECA</name>
<dbReference type="SUPFAM" id="SSF81383">
    <property type="entry name" value="F-box domain"/>
    <property type="match status" value="1"/>
</dbReference>
<dbReference type="Proteomes" id="UP001166286">
    <property type="component" value="Unassembled WGS sequence"/>
</dbReference>
<accession>A0AA39V8H8</accession>
<dbReference type="Gene3D" id="1.20.1280.50">
    <property type="match status" value="1"/>
</dbReference>
<protein>
    <recommendedName>
        <fullName evidence="1">F-box domain-containing protein</fullName>
    </recommendedName>
</protein>
<sequence length="456" mass="52619">MPQLRQTYLGASTHQTLCIMPHSHPRPLVPTGRCFISSMPDELLCRILGYLAPVRTPNTGFLYEPCLPLSLVCRRWERLNYSFLYRNIDLGYFGWQKLRRIRQLWKTLRQRAHLCDAVRMVGFQHNQPCDATLEIVAEILGYLTGLRNFELHTKLAESTWIILNAALGAPLATLKLSGSEVGPSLQMILKHFSMPTLKELSLNGYGLGNEDEPGAYHPSNNVQEDLRLFLSSASLSNVTTVELIDPRAPVHMTRSFLQWPVRLTSLTMRACSAEYTVDAVQGILDHHRHTLQHISLPELRRGFHWMPAFSSFKSLESLQIHGQNLFMESPRWAVGKLDAPRLRHLRISFEREDQHDTHYTDFEVDRIDWLEDFFGHITPTNNRLETVFVDFDPADVSIMDFDWFSYFTWPWSHIDQAVGMFASHNITMTYPQPHCSKKDWDRAVKRQDEEDARGSG</sequence>
<gene>
    <name evidence="2" type="ORF">JMJ35_004777</name>
</gene>
<dbReference type="Pfam" id="PF12937">
    <property type="entry name" value="F-box-like"/>
    <property type="match status" value="1"/>
</dbReference>
<dbReference type="AlphaFoldDB" id="A0AA39V8H8"/>
<dbReference type="SUPFAM" id="SSF52047">
    <property type="entry name" value="RNI-like"/>
    <property type="match status" value="1"/>
</dbReference>
<evidence type="ECO:0000259" key="1">
    <source>
        <dbReference type="Pfam" id="PF12937"/>
    </source>
</evidence>
<evidence type="ECO:0000313" key="2">
    <source>
        <dbReference type="EMBL" id="KAK0512760.1"/>
    </source>
</evidence>